<dbReference type="GO" id="GO:0072354">
    <property type="term" value="F:histone H3T3 kinase activity"/>
    <property type="evidence" value="ECO:0007669"/>
    <property type="project" value="TreeGrafter"/>
</dbReference>
<dbReference type="PANTHER" id="PTHR24419">
    <property type="entry name" value="INTERLEUKIN-1 RECEPTOR-ASSOCIATED KINASE"/>
    <property type="match status" value="1"/>
</dbReference>
<dbReference type="InParanoid" id="E4ZWW3"/>
<dbReference type="Proteomes" id="UP000002668">
    <property type="component" value="Genome"/>
</dbReference>
<dbReference type="OrthoDB" id="21018at2759"/>
<dbReference type="EMBL" id="FP929127">
    <property type="protein sequence ID" value="CBX96089.1"/>
    <property type="molecule type" value="Genomic_DNA"/>
</dbReference>
<dbReference type="Gene3D" id="3.30.200.20">
    <property type="entry name" value="Phosphorylase Kinase, domain 1"/>
    <property type="match status" value="1"/>
</dbReference>
<keyword evidence="6" id="KW-0067">ATP-binding</keyword>
<dbReference type="HOGENOM" id="CLU_022500_0_0_1"/>
<dbReference type="GeneID" id="13289622"/>
<evidence type="ECO:0000256" key="1">
    <source>
        <dbReference type="ARBA" id="ARBA00012513"/>
    </source>
</evidence>
<proteinExistence type="predicted"/>
<evidence type="ECO:0000256" key="4">
    <source>
        <dbReference type="ARBA" id="ARBA00022741"/>
    </source>
</evidence>
<feature type="region of interest" description="Disordered" evidence="9">
    <location>
        <begin position="601"/>
        <end position="689"/>
    </location>
</feature>
<keyword evidence="2" id="KW-0723">Serine/threonine-protein kinase</keyword>
<gene>
    <name evidence="11" type="ORF">LEMA_P032410.1</name>
</gene>
<feature type="compositionally biased region" description="Acidic residues" evidence="9">
    <location>
        <begin position="113"/>
        <end position="122"/>
    </location>
</feature>
<keyword evidence="5" id="KW-0418">Kinase</keyword>
<dbReference type="InterPro" id="IPR024604">
    <property type="entry name" value="GSG2_C"/>
</dbReference>
<dbReference type="AlphaFoldDB" id="E4ZWW3"/>
<reference evidence="12" key="1">
    <citation type="journal article" date="2011" name="Nat. Commun.">
        <title>Effector diversification within compartments of the Leptosphaeria maculans genome affected by Repeat-Induced Point mutations.</title>
        <authorList>
            <person name="Rouxel T."/>
            <person name="Grandaubert J."/>
            <person name="Hane J.K."/>
            <person name="Hoede C."/>
            <person name="van de Wouw A.P."/>
            <person name="Couloux A."/>
            <person name="Dominguez V."/>
            <person name="Anthouard V."/>
            <person name="Bally P."/>
            <person name="Bourras S."/>
            <person name="Cozijnsen A.J."/>
            <person name="Ciuffetti L.M."/>
            <person name="Degrave A."/>
            <person name="Dilmaghani A."/>
            <person name="Duret L."/>
            <person name="Fudal I."/>
            <person name="Goodwin S.B."/>
            <person name="Gout L."/>
            <person name="Glaser N."/>
            <person name="Linglin J."/>
            <person name="Kema G.H.J."/>
            <person name="Lapalu N."/>
            <person name="Lawrence C.B."/>
            <person name="May K."/>
            <person name="Meyer M."/>
            <person name="Ollivier B."/>
            <person name="Poulain J."/>
            <person name="Schoch C.L."/>
            <person name="Simon A."/>
            <person name="Spatafora J.W."/>
            <person name="Stachowiak A."/>
            <person name="Turgeon B.G."/>
            <person name="Tyler B.M."/>
            <person name="Vincent D."/>
            <person name="Weissenbach J."/>
            <person name="Amselem J."/>
            <person name="Quesneville H."/>
            <person name="Oliver R.P."/>
            <person name="Wincker P."/>
            <person name="Balesdent M.-H."/>
            <person name="Howlett B.J."/>
        </authorList>
    </citation>
    <scope>NUCLEOTIDE SEQUENCE [LARGE SCALE GENOMIC DNA]</scope>
    <source>
        <strain evidence="12">JN3 / isolate v23.1.3 / race Av1-4-5-6-7-8</strain>
    </source>
</reference>
<name>E4ZWW3_LEPMJ</name>
<sequence>MPAKVVYGKKKAHTSNTNFSKLLSPEKEKISAIASIRDDTNSADQDWRSQLECAASEGDAWGQNVDVEGLEKGIGGLKVQGEHGRDMEEGAVVVNELEKSMGKLAIGGREEAVSEDIAEESSVDAKKKRKKDAKLRKELETRDAHKLKEVDIKTSEESEEKNEASKDKERRRKRKGKEDVGTGADLRNTQTSTSTPQIDARVCTPRQTLNKSQKPKRRVECTPTTRPQPAQLLTPEPTPDPEDLYTAYVSPLLSLSDRKSLISFDSWAAELEPHFSISKIAEASFSEVYRLSSTLTSIKAESVLKVVALKTPPSVPFPCQLSTRAIRDREAQLQKEQDERAEKDQYKSHVSDVLSEVQLLQNLTPIPGFTVFRSLSVLQGRPSSSPAFTSAWHTWNRSRPRGKKSEFPDPAKKSSYDDTQLWAVIEMQDAGTDVEKLIEAGGLKSLWEVWDVFWGVACSVAKAEEGVRFEHRDLHLGNICVRSVNADGKTVARTSTNADLMEPRIMNPLKRRMRFSGLETTVIDYTLSRADIVKDQSTESSPMKNSVARTEVDVAYLDLDVDPALFEGDASEEYQYEIYRYMRGAVLFNNPLQREPTCLPTAEVEHGNTQEPRAEPRTPTRSPRKNTHIRFDSSDSEEDVIAVQSRRSSRQTIPETPETQTLQSHPVPQQHSKNSSNNNTTTTNDKSPWQAFHPQTNLLWLHFLLHKLLAHLQAHNAIPSRLTPEQLSAPIVSATTATDEPLDLARIKKKAMKLYKVLERVSELLCPVALGREGGLESVKELVVRALEERWLGVGDVEG</sequence>
<dbReference type="GO" id="GO:0000278">
    <property type="term" value="P:mitotic cell cycle"/>
    <property type="evidence" value="ECO:0007669"/>
    <property type="project" value="TreeGrafter"/>
</dbReference>
<dbReference type="GO" id="GO:0035556">
    <property type="term" value="P:intracellular signal transduction"/>
    <property type="evidence" value="ECO:0007669"/>
    <property type="project" value="TreeGrafter"/>
</dbReference>
<feature type="compositionally biased region" description="Low complexity" evidence="9">
    <location>
        <begin position="672"/>
        <end position="687"/>
    </location>
</feature>
<evidence type="ECO:0000256" key="3">
    <source>
        <dbReference type="ARBA" id="ARBA00022679"/>
    </source>
</evidence>
<feature type="compositionally biased region" description="Basic and acidic residues" evidence="9">
    <location>
        <begin position="603"/>
        <end position="618"/>
    </location>
</feature>
<accession>E4ZWW3</accession>
<evidence type="ECO:0000256" key="6">
    <source>
        <dbReference type="ARBA" id="ARBA00022840"/>
    </source>
</evidence>
<dbReference type="Gene3D" id="1.10.510.10">
    <property type="entry name" value="Transferase(Phosphotransferase) domain 1"/>
    <property type="match status" value="1"/>
</dbReference>
<evidence type="ECO:0000256" key="9">
    <source>
        <dbReference type="SAM" id="MobiDB-lite"/>
    </source>
</evidence>
<comment type="catalytic activity">
    <reaction evidence="8">
        <text>L-seryl-[protein] + ATP = O-phospho-L-seryl-[protein] + ADP + H(+)</text>
        <dbReference type="Rhea" id="RHEA:17989"/>
        <dbReference type="Rhea" id="RHEA-COMP:9863"/>
        <dbReference type="Rhea" id="RHEA-COMP:11604"/>
        <dbReference type="ChEBI" id="CHEBI:15378"/>
        <dbReference type="ChEBI" id="CHEBI:29999"/>
        <dbReference type="ChEBI" id="CHEBI:30616"/>
        <dbReference type="ChEBI" id="CHEBI:83421"/>
        <dbReference type="ChEBI" id="CHEBI:456216"/>
        <dbReference type="EC" id="2.7.11.1"/>
    </reaction>
</comment>
<dbReference type="STRING" id="985895.E4ZWW3"/>
<dbReference type="VEuPathDB" id="FungiDB:LEMA_P032410.1"/>
<keyword evidence="3" id="KW-0808">Transferase</keyword>
<dbReference type="PANTHER" id="PTHR24419:SF18">
    <property type="entry name" value="SERINE_THREONINE-PROTEIN KINASE HASPIN"/>
    <property type="match status" value="1"/>
</dbReference>
<evidence type="ECO:0000256" key="7">
    <source>
        <dbReference type="ARBA" id="ARBA00047899"/>
    </source>
</evidence>
<dbReference type="Pfam" id="PF12330">
    <property type="entry name" value="Haspin_kinase"/>
    <property type="match status" value="2"/>
</dbReference>
<dbReference type="GO" id="GO:0005524">
    <property type="term" value="F:ATP binding"/>
    <property type="evidence" value="ECO:0007669"/>
    <property type="project" value="UniProtKB-KW"/>
</dbReference>
<evidence type="ECO:0000313" key="11">
    <source>
        <dbReference type="EMBL" id="CBX96089.1"/>
    </source>
</evidence>
<keyword evidence="4" id="KW-0547">Nucleotide-binding</keyword>
<keyword evidence="12" id="KW-1185">Reference proteome</keyword>
<feature type="domain" description="Serine/threonine-protein kinase haspin C-terminal" evidence="10">
    <location>
        <begin position="563"/>
        <end position="732"/>
    </location>
</feature>
<evidence type="ECO:0000256" key="8">
    <source>
        <dbReference type="ARBA" id="ARBA00048679"/>
    </source>
</evidence>
<protein>
    <recommendedName>
        <fullName evidence="1">non-specific serine/threonine protein kinase</fullName>
        <ecNumber evidence="1">2.7.11.1</ecNumber>
    </recommendedName>
</protein>
<evidence type="ECO:0000259" key="10">
    <source>
        <dbReference type="SMART" id="SM01331"/>
    </source>
</evidence>
<comment type="catalytic activity">
    <reaction evidence="7">
        <text>L-threonyl-[protein] + ATP = O-phospho-L-threonyl-[protein] + ADP + H(+)</text>
        <dbReference type="Rhea" id="RHEA:46608"/>
        <dbReference type="Rhea" id="RHEA-COMP:11060"/>
        <dbReference type="Rhea" id="RHEA-COMP:11605"/>
        <dbReference type="ChEBI" id="CHEBI:15378"/>
        <dbReference type="ChEBI" id="CHEBI:30013"/>
        <dbReference type="ChEBI" id="CHEBI:30616"/>
        <dbReference type="ChEBI" id="CHEBI:61977"/>
        <dbReference type="ChEBI" id="CHEBI:456216"/>
        <dbReference type="EC" id="2.7.11.1"/>
    </reaction>
</comment>
<dbReference type="GO" id="GO:0005634">
    <property type="term" value="C:nucleus"/>
    <property type="evidence" value="ECO:0007669"/>
    <property type="project" value="TreeGrafter"/>
</dbReference>
<dbReference type="OMA" id="QDAGTDC"/>
<evidence type="ECO:0000256" key="5">
    <source>
        <dbReference type="ARBA" id="ARBA00022777"/>
    </source>
</evidence>
<feature type="compositionally biased region" description="Basic and acidic residues" evidence="9">
    <location>
        <begin position="135"/>
        <end position="168"/>
    </location>
</feature>
<feature type="compositionally biased region" description="Polar residues" evidence="9">
    <location>
        <begin position="650"/>
        <end position="671"/>
    </location>
</feature>
<organism evidence="12">
    <name type="scientific">Leptosphaeria maculans (strain JN3 / isolate v23.1.3 / race Av1-4-5-6-7-8)</name>
    <name type="common">Blackleg fungus</name>
    <name type="synonym">Phoma lingam</name>
    <dbReference type="NCBI Taxonomy" id="985895"/>
    <lineage>
        <taxon>Eukaryota</taxon>
        <taxon>Fungi</taxon>
        <taxon>Dikarya</taxon>
        <taxon>Ascomycota</taxon>
        <taxon>Pezizomycotina</taxon>
        <taxon>Dothideomycetes</taxon>
        <taxon>Pleosporomycetidae</taxon>
        <taxon>Pleosporales</taxon>
        <taxon>Pleosporineae</taxon>
        <taxon>Leptosphaeriaceae</taxon>
        <taxon>Plenodomus</taxon>
        <taxon>Plenodomus lingam/Leptosphaeria maculans species complex</taxon>
    </lineage>
</organism>
<evidence type="ECO:0000313" key="12">
    <source>
        <dbReference type="Proteomes" id="UP000002668"/>
    </source>
</evidence>
<feature type="region of interest" description="Disordered" evidence="9">
    <location>
        <begin position="101"/>
        <end position="242"/>
    </location>
</feature>
<dbReference type="EC" id="2.7.11.1" evidence="1"/>
<dbReference type="eggNOG" id="KOG2464">
    <property type="taxonomic scope" value="Eukaryota"/>
</dbReference>
<feature type="compositionally biased region" description="Polar residues" evidence="9">
    <location>
        <begin position="187"/>
        <end position="197"/>
    </location>
</feature>
<dbReference type="SMART" id="SM01331">
    <property type="entry name" value="DUF3635"/>
    <property type="match status" value="1"/>
</dbReference>
<dbReference type="GO" id="GO:0005737">
    <property type="term" value="C:cytoplasm"/>
    <property type="evidence" value="ECO:0007669"/>
    <property type="project" value="TreeGrafter"/>
</dbReference>
<evidence type="ECO:0000256" key="2">
    <source>
        <dbReference type="ARBA" id="ARBA00022527"/>
    </source>
</evidence>
<dbReference type="RefSeq" id="XP_003839568.1">
    <property type="nucleotide sequence ID" value="XM_003839520.1"/>
</dbReference>